<accession>A0ACB7UD42</accession>
<sequence>MTVGKDVFVPFVDVVNSMQTKNLEFKMLVYLYLINFAKKTCLARSKALVSSASSTFSQAFTHLNASHGSLLPQRWAAAAARVFSSKPVEVDAFGIENAEGARTTPSVVGFNQEGELLVGTLAKSQAVIDPINTLFGTKRLIRRSFDDLQTQKKLKMVPLIVIEALCKFHYQDFIHAMDELRGVLVDTDDLKDKLFGENHCIQDVAISLFRCFKTIASNSAES</sequence>
<reference evidence="2" key="1">
    <citation type="journal article" date="2022" name="Nat. Commun.">
        <title>Chromosome evolution and the genetic basis of agronomically important traits in greater yam.</title>
        <authorList>
            <person name="Bredeson J.V."/>
            <person name="Lyons J.B."/>
            <person name="Oniyinde I.O."/>
            <person name="Okereke N.R."/>
            <person name="Kolade O."/>
            <person name="Nnabue I."/>
            <person name="Nwadili C.O."/>
            <person name="Hribova E."/>
            <person name="Parker M."/>
            <person name="Nwogha J."/>
            <person name="Shu S."/>
            <person name="Carlson J."/>
            <person name="Kariba R."/>
            <person name="Muthemba S."/>
            <person name="Knop K."/>
            <person name="Barton G.J."/>
            <person name="Sherwood A.V."/>
            <person name="Lopez-Montes A."/>
            <person name="Asiedu R."/>
            <person name="Jamnadass R."/>
            <person name="Muchugi A."/>
            <person name="Goodstein D."/>
            <person name="Egesi C.N."/>
            <person name="Featherston J."/>
            <person name="Asfaw A."/>
            <person name="Simpson G.G."/>
            <person name="Dolezel J."/>
            <person name="Hendre P.S."/>
            <person name="Van Deynze A."/>
            <person name="Kumar P.L."/>
            <person name="Obidiegwu J.E."/>
            <person name="Bhattacharjee R."/>
            <person name="Rokhsar D.S."/>
        </authorList>
    </citation>
    <scope>NUCLEOTIDE SEQUENCE [LARGE SCALE GENOMIC DNA]</scope>
    <source>
        <strain evidence="2">cv. TDa95/00328</strain>
    </source>
</reference>
<keyword evidence="2" id="KW-1185">Reference proteome</keyword>
<keyword evidence="1" id="KW-0346">Stress response</keyword>
<comment type="caution">
    <text evidence="1">The sequence shown here is derived from an EMBL/GenBank/DDBJ whole genome shotgun (WGS) entry which is preliminary data.</text>
</comment>
<gene>
    <name evidence="1" type="ORF">IHE45_17G069200</name>
</gene>
<evidence type="ECO:0000313" key="1">
    <source>
        <dbReference type="EMBL" id="KAH7658165.1"/>
    </source>
</evidence>
<name>A0ACB7UD42_DIOAL</name>
<evidence type="ECO:0000313" key="2">
    <source>
        <dbReference type="Proteomes" id="UP000827976"/>
    </source>
</evidence>
<protein>
    <submittedName>
        <fullName evidence="1">Heat shock protein 70 family protein</fullName>
    </submittedName>
</protein>
<dbReference type="Proteomes" id="UP000827976">
    <property type="component" value="Chromosome 17"/>
</dbReference>
<organism evidence="1 2">
    <name type="scientific">Dioscorea alata</name>
    <name type="common">Purple yam</name>
    <dbReference type="NCBI Taxonomy" id="55571"/>
    <lineage>
        <taxon>Eukaryota</taxon>
        <taxon>Viridiplantae</taxon>
        <taxon>Streptophyta</taxon>
        <taxon>Embryophyta</taxon>
        <taxon>Tracheophyta</taxon>
        <taxon>Spermatophyta</taxon>
        <taxon>Magnoliopsida</taxon>
        <taxon>Liliopsida</taxon>
        <taxon>Dioscoreales</taxon>
        <taxon>Dioscoreaceae</taxon>
        <taxon>Dioscorea</taxon>
    </lineage>
</organism>
<dbReference type="EMBL" id="CM037027">
    <property type="protein sequence ID" value="KAH7658165.1"/>
    <property type="molecule type" value="Genomic_DNA"/>
</dbReference>
<proteinExistence type="predicted"/>